<proteinExistence type="predicted"/>
<dbReference type="EMBL" id="KV875097">
    <property type="protein sequence ID" value="OIW29800.1"/>
    <property type="molecule type" value="Genomic_DNA"/>
</dbReference>
<evidence type="ECO:0000313" key="1">
    <source>
        <dbReference type="EMBL" id="OIW29800.1"/>
    </source>
</evidence>
<reference evidence="1 2" key="1">
    <citation type="submission" date="2016-10" db="EMBL/GenBank/DDBJ databases">
        <title>Draft genome sequence of Coniochaeta ligniaria NRRL30616, a lignocellulolytic fungus for bioabatement of inhibitors in plant biomass hydrolysates.</title>
        <authorList>
            <consortium name="DOE Joint Genome Institute"/>
            <person name="Jimenez D.J."/>
            <person name="Hector R.E."/>
            <person name="Riley R."/>
            <person name="Sun H."/>
            <person name="Grigoriev I.V."/>
            <person name="Van Elsas J.D."/>
            <person name="Nichols N.N."/>
        </authorList>
    </citation>
    <scope>NUCLEOTIDE SEQUENCE [LARGE SCALE GENOMIC DNA]</scope>
    <source>
        <strain evidence="1 2">NRRL 30616</strain>
    </source>
</reference>
<dbReference type="AlphaFoldDB" id="A0A1J7JJ24"/>
<dbReference type="Proteomes" id="UP000182658">
    <property type="component" value="Unassembled WGS sequence"/>
</dbReference>
<keyword evidence="2" id="KW-1185">Reference proteome</keyword>
<dbReference type="InParanoid" id="A0A1J7JJ24"/>
<accession>A0A1J7JJ24</accession>
<dbReference type="OrthoDB" id="10450230at2759"/>
<name>A0A1J7JJ24_9PEZI</name>
<sequence length="195" mass="22082">MSFSTLLRTPGFIHHASYTTLVCKYVAEVQHLFLSFKATYNSIRRAVDQKTNMFNTVAVPRRSARIAAIKKMQLVTVTKKYRCTRVGTKNVYKMTDKITRRRGGIAKKTLLITATPIKNLIGPDPKRREEKVAPQNLPRDVVGVTKTYRSSNMGVDNIYSFTDKITHYRDGTTRKTTLIKSTSIEDLIGPGPEIQ</sequence>
<organism evidence="1 2">
    <name type="scientific">Coniochaeta ligniaria NRRL 30616</name>
    <dbReference type="NCBI Taxonomy" id="1408157"/>
    <lineage>
        <taxon>Eukaryota</taxon>
        <taxon>Fungi</taxon>
        <taxon>Dikarya</taxon>
        <taxon>Ascomycota</taxon>
        <taxon>Pezizomycotina</taxon>
        <taxon>Sordariomycetes</taxon>
        <taxon>Sordariomycetidae</taxon>
        <taxon>Coniochaetales</taxon>
        <taxon>Coniochaetaceae</taxon>
        <taxon>Coniochaeta</taxon>
    </lineage>
</organism>
<protein>
    <submittedName>
        <fullName evidence="1">Uncharacterized protein</fullName>
    </submittedName>
</protein>
<gene>
    <name evidence="1" type="ORF">CONLIGDRAFT_345785</name>
</gene>
<evidence type="ECO:0000313" key="2">
    <source>
        <dbReference type="Proteomes" id="UP000182658"/>
    </source>
</evidence>